<feature type="coiled-coil region" evidence="9">
    <location>
        <begin position="240"/>
        <end position="274"/>
    </location>
</feature>
<dbReference type="CDD" id="cd12193">
    <property type="entry name" value="bZIP_GCN4"/>
    <property type="match status" value="1"/>
</dbReference>
<keyword evidence="9" id="KW-0175">Coiled coil</keyword>
<keyword evidence="2" id="KW-0028">Amino-acid biosynthesis</keyword>
<dbReference type="eggNOG" id="KOG0837">
    <property type="taxonomic scope" value="Eukaryota"/>
</dbReference>
<dbReference type="CDD" id="cd12192">
    <property type="entry name" value="GCN4_cent"/>
    <property type="match status" value="1"/>
</dbReference>
<dbReference type="PROSITE" id="PS50217">
    <property type="entry name" value="BZIP"/>
    <property type="match status" value="1"/>
</dbReference>
<evidence type="ECO:0000256" key="4">
    <source>
        <dbReference type="ARBA" id="ARBA00023125"/>
    </source>
</evidence>
<dbReference type="Pfam" id="PF07716">
    <property type="entry name" value="bZIP_2"/>
    <property type="match status" value="1"/>
</dbReference>
<dbReference type="Gene3D" id="3.30.160.60">
    <property type="entry name" value="Classic Zinc Finger"/>
    <property type="match status" value="1"/>
</dbReference>
<keyword evidence="13" id="KW-1185">Reference proteome</keyword>
<organism evidence="12 13">
    <name type="scientific">Pichia sorbitophila (strain ATCC MYA-4447 / BCRC 22081 / CBS 7064 / NBRC 10061 / NRRL Y-12695)</name>
    <name type="common">Hybrid yeast</name>
    <dbReference type="NCBI Taxonomy" id="559304"/>
    <lineage>
        <taxon>Eukaryota</taxon>
        <taxon>Fungi</taxon>
        <taxon>Dikarya</taxon>
        <taxon>Ascomycota</taxon>
        <taxon>Saccharomycotina</taxon>
        <taxon>Pichiomycetes</taxon>
        <taxon>Debaryomycetaceae</taxon>
        <taxon>Millerozyma</taxon>
    </lineage>
</organism>
<evidence type="ECO:0000256" key="9">
    <source>
        <dbReference type="SAM" id="Coils"/>
    </source>
</evidence>
<dbReference type="SMART" id="SM00338">
    <property type="entry name" value="BRLZ"/>
    <property type="match status" value="1"/>
</dbReference>
<dbReference type="FunCoup" id="G8YRA1">
    <property type="interactions" value="5791"/>
</dbReference>
<dbReference type="GO" id="GO:1903833">
    <property type="term" value="P:positive regulation of cellular response to amino acid starvation"/>
    <property type="evidence" value="ECO:0007669"/>
    <property type="project" value="TreeGrafter"/>
</dbReference>
<dbReference type="GO" id="GO:0000981">
    <property type="term" value="F:DNA-binding transcription factor activity, RNA polymerase II-specific"/>
    <property type="evidence" value="ECO:0007669"/>
    <property type="project" value="TreeGrafter"/>
</dbReference>
<dbReference type="PROSITE" id="PS00036">
    <property type="entry name" value="BZIP_BASIC"/>
    <property type="match status" value="1"/>
</dbReference>
<sequence length="282" mass="31183">MNMSATKSQPMILSGDSMFESSDVFKSTHQDTMIKHESIDELSSHLPFSDRFNGEVSEASPFVHSSVLDSVFSTNLDEADPNFDDTPMFEEVDFGLEGEKSVSKEDWVSLFGETNGADTFVKQPLIPTDFEKSSRKRDHREVEEESFDFGAGKRDSESTASPAVSEQSQLISPAESVLATPNLDSSKGTKSSKKSKVDHLGCVSYSKKQRSQPLAPISTGSGDPVALKRARNTEAARRSRARKLERMSQLEDRVDDLLKTNNELESEVSRLKKMLVANGISF</sequence>
<dbReference type="GO" id="GO:0005667">
    <property type="term" value="C:transcription regulator complex"/>
    <property type="evidence" value="ECO:0007669"/>
    <property type="project" value="TreeGrafter"/>
</dbReference>
<keyword evidence="3" id="KW-0805">Transcription regulation</keyword>
<evidence type="ECO:0000256" key="1">
    <source>
        <dbReference type="ARBA" id="ARBA00004123"/>
    </source>
</evidence>
<dbReference type="InterPro" id="IPR046347">
    <property type="entry name" value="bZIP_sf"/>
</dbReference>
<keyword evidence="6" id="KW-0804">Transcription</keyword>
<dbReference type="OrthoDB" id="5419235at2759"/>
<proteinExistence type="inferred from homology"/>
<keyword evidence="5" id="KW-0010">Activator</keyword>
<dbReference type="PANTHER" id="PTHR11462">
    <property type="entry name" value="JUN TRANSCRIPTION FACTOR-RELATED"/>
    <property type="match status" value="1"/>
</dbReference>
<evidence type="ECO:0000256" key="2">
    <source>
        <dbReference type="ARBA" id="ARBA00022605"/>
    </source>
</evidence>
<gene>
    <name evidence="12" type="primary">Piso0_000701</name>
    <name evidence="12" type="ORF">GNLVRS01_PISO0C02158g</name>
</gene>
<dbReference type="InterPro" id="IPR004827">
    <property type="entry name" value="bZIP"/>
</dbReference>
<evidence type="ECO:0000313" key="13">
    <source>
        <dbReference type="Proteomes" id="UP000005222"/>
    </source>
</evidence>
<evidence type="ECO:0000313" key="12">
    <source>
        <dbReference type="EMBL" id="CCE78088.1"/>
    </source>
</evidence>
<dbReference type="GO" id="GO:0005634">
    <property type="term" value="C:nucleus"/>
    <property type="evidence" value="ECO:0007669"/>
    <property type="project" value="UniProtKB-SubCell"/>
</dbReference>
<dbReference type="Proteomes" id="UP000005222">
    <property type="component" value="Chromosome C"/>
</dbReference>
<evidence type="ECO:0000256" key="3">
    <source>
        <dbReference type="ARBA" id="ARBA00023015"/>
    </source>
</evidence>
<feature type="compositionally biased region" description="Polar residues" evidence="10">
    <location>
        <begin position="158"/>
        <end position="171"/>
    </location>
</feature>
<dbReference type="InParanoid" id="G8YRA1"/>
<feature type="domain" description="BZIP" evidence="11">
    <location>
        <begin position="228"/>
        <end position="273"/>
    </location>
</feature>
<dbReference type="STRING" id="559304.G8YRA1"/>
<dbReference type="OMA" id="FEDSMLE"/>
<evidence type="ECO:0000256" key="7">
    <source>
        <dbReference type="ARBA" id="ARBA00023242"/>
    </source>
</evidence>
<comment type="subcellular location">
    <subcellularLocation>
        <location evidence="1">Nucleus</location>
    </subcellularLocation>
</comment>
<dbReference type="HOGENOM" id="CLU_068501_0_0_1"/>
<evidence type="ECO:0000256" key="10">
    <source>
        <dbReference type="SAM" id="MobiDB-lite"/>
    </source>
</evidence>
<accession>G8YRA1</accession>
<dbReference type="FunFam" id="3.30.160.60:FF:001491">
    <property type="entry name" value="Cross-pathway control protein A"/>
    <property type="match status" value="1"/>
</dbReference>
<keyword evidence="7" id="KW-0539">Nucleus</keyword>
<dbReference type="GO" id="GO:0001080">
    <property type="term" value="P:nitrogen catabolite activation of transcription from RNA polymerase II promoter"/>
    <property type="evidence" value="ECO:0007669"/>
    <property type="project" value="TreeGrafter"/>
</dbReference>
<dbReference type="GO" id="GO:0008652">
    <property type="term" value="P:amino acid biosynthetic process"/>
    <property type="evidence" value="ECO:0007669"/>
    <property type="project" value="UniProtKB-KW"/>
</dbReference>
<keyword evidence="4" id="KW-0238">DNA-binding</keyword>
<evidence type="ECO:0000256" key="8">
    <source>
        <dbReference type="ARBA" id="ARBA00061302"/>
    </source>
</evidence>
<reference evidence="12 13" key="1">
    <citation type="journal article" date="2012" name="G3 (Bethesda)">
        <title>Pichia sorbitophila, an interspecies yeast hybrid reveals early steps of genome resolution following polyploidization.</title>
        <authorList>
            <person name="Leh Louis V."/>
            <person name="Despons L."/>
            <person name="Friedrich A."/>
            <person name="Martin T."/>
            <person name="Durrens P."/>
            <person name="Casaregola S."/>
            <person name="Neuveglise C."/>
            <person name="Fairhead C."/>
            <person name="Marck C."/>
            <person name="Cruz J.A."/>
            <person name="Straub M.L."/>
            <person name="Kugler V."/>
            <person name="Sacerdot C."/>
            <person name="Uzunov Z."/>
            <person name="Thierry A."/>
            <person name="Weiss S."/>
            <person name="Bleykasten C."/>
            <person name="De Montigny J."/>
            <person name="Jacques N."/>
            <person name="Jung P."/>
            <person name="Lemaire M."/>
            <person name="Mallet S."/>
            <person name="Morel G."/>
            <person name="Richard G.F."/>
            <person name="Sarkar A."/>
            <person name="Savel G."/>
            <person name="Schacherer J."/>
            <person name="Seret M.L."/>
            <person name="Talla E."/>
            <person name="Samson G."/>
            <person name="Jubin C."/>
            <person name="Poulain J."/>
            <person name="Vacherie B."/>
            <person name="Barbe V."/>
            <person name="Pelletier E."/>
            <person name="Sherman D.J."/>
            <person name="Westhof E."/>
            <person name="Weissenbach J."/>
            <person name="Baret P.V."/>
            <person name="Wincker P."/>
            <person name="Gaillardin C."/>
            <person name="Dujon B."/>
            <person name="Souciet J.L."/>
        </authorList>
    </citation>
    <scope>NUCLEOTIDE SEQUENCE [LARGE SCALE GENOMIC DNA]</scope>
    <source>
        <strain evidence="13">ATCC MYA-4447 / BCRC 22081 / CBS 7064 / NBRC 10061 / NRRL Y-12695</strain>
    </source>
</reference>
<feature type="region of interest" description="Disordered" evidence="10">
    <location>
        <begin position="131"/>
        <end position="225"/>
    </location>
</feature>
<evidence type="ECO:0000259" key="11">
    <source>
        <dbReference type="PROSITE" id="PS50217"/>
    </source>
</evidence>
<dbReference type="InterPro" id="IPR050946">
    <property type="entry name" value="AP-1_TF_bZIP"/>
</dbReference>
<evidence type="ECO:0000256" key="5">
    <source>
        <dbReference type="ARBA" id="ARBA00023159"/>
    </source>
</evidence>
<evidence type="ECO:0000256" key="6">
    <source>
        <dbReference type="ARBA" id="ARBA00023163"/>
    </source>
</evidence>
<dbReference type="EMBL" id="FO082057">
    <property type="protein sequence ID" value="CCE78088.1"/>
    <property type="molecule type" value="Genomic_DNA"/>
</dbReference>
<comment type="similarity">
    <text evidence="8">Belongs to the bZIP family. GCN4 subfamily.</text>
</comment>
<dbReference type="GO" id="GO:0000978">
    <property type="term" value="F:RNA polymerase II cis-regulatory region sequence-specific DNA binding"/>
    <property type="evidence" value="ECO:0007669"/>
    <property type="project" value="TreeGrafter"/>
</dbReference>
<dbReference type="SUPFAM" id="SSF57959">
    <property type="entry name" value="Leucine zipper domain"/>
    <property type="match status" value="1"/>
</dbReference>
<protein>
    <submittedName>
        <fullName evidence="12">Piso0_000701 protein</fullName>
    </submittedName>
</protein>
<dbReference type="AlphaFoldDB" id="G8YRA1"/>
<name>G8YRA1_PICSO</name>
<dbReference type="PANTHER" id="PTHR11462:SF35">
    <property type="entry name" value="TRANSCRIPTION FACTOR JRA"/>
    <property type="match status" value="1"/>
</dbReference>